<dbReference type="GO" id="GO:0005737">
    <property type="term" value="C:cytoplasm"/>
    <property type="evidence" value="ECO:0007669"/>
    <property type="project" value="UniProtKB-SubCell"/>
</dbReference>
<dbReference type="PANTHER" id="PTHR30027:SF3">
    <property type="entry name" value="16S RRNA (URACIL(1498)-N(3))-METHYLTRANSFERASE"/>
    <property type="match status" value="1"/>
</dbReference>
<dbReference type="SUPFAM" id="SSF88697">
    <property type="entry name" value="PUA domain-like"/>
    <property type="match status" value="1"/>
</dbReference>
<keyword evidence="9 12" id="KW-0949">S-adenosyl-L-methionine</keyword>
<keyword evidence="7 12" id="KW-0489">Methyltransferase</keyword>
<keyword evidence="5 12" id="KW-0963">Cytoplasm</keyword>
<keyword evidence="8 12" id="KW-0808">Transferase</keyword>
<dbReference type="Pfam" id="PF04452">
    <property type="entry name" value="Methyltrans_RNA"/>
    <property type="match status" value="1"/>
</dbReference>
<organism evidence="14 15">
    <name type="scientific">Alicyclobacillus cellulosilyticus</name>
    <dbReference type="NCBI Taxonomy" id="1003997"/>
    <lineage>
        <taxon>Bacteria</taxon>
        <taxon>Bacillati</taxon>
        <taxon>Bacillota</taxon>
        <taxon>Bacilli</taxon>
        <taxon>Bacillales</taxon>
        <taxon>Alicyclobacillaceae</taxon>
        <taxon>Alicyclobacillus</taxon>
    </lineage>
</organism>
<dbReference type="NCBIfam" id="TIGR00046">
    <property type="entry name" value="RsmE family RNA methyltransferase"/>
    <property type="match status" value="1"/>
</dbReference>
<comment type="similarity">
    <text evidence="2 12">Belongs to the RNA methyltransferase RsmE family.</text>
</comment>
<dbReference type="EMBL" id="BMOY01000028">
    <property type="protein sequence ID" value="GGJ09324.1"/>
    <property type="molecule type" value="Genomic_DNA"/>
</dbReference>
<dbReference type="SUPFAM" id="SSF75217">
    <property type="entry name" value="alpha/beta knot"/>
    <property type="match status" value="1"/>
</dbReference>
<evidence type="ECO:0000256" key="10">
    <source>
        <dbReference type="ARBA" id="ARBA00025699"/>
    </source>
</evidence>
<evidence type="ECO:0000256" key="6">
    <source>
        <dbReference type="ARBA" id="ARBA00022552"/>
    </source>
</evidence>
<dbReference type="InterPro" id="IPR029028">
    <property type="entry name" value="Alpha/beta_knot_MTases"/>
</dbReference>
<comment type="subcellular location">
    <subcellularLocation>
        <location evidence="1 12">Cytoplasm</location>
    </subcellularLocation>
</comment>
<gene>
    <name evidence="14" type="ORF">GCM10010885_18030</name>
</gene>
<keyword evidence="15" id="KW-1185">Reference proteome</keyword>
<evidence type="ECO:0000256" key="3">
    <source>
        <dbReference type="ARBA" id="ARBA00012328"/>
    </source>
</evidence>
<dbReference type="InterPro" id="IPR015947">
    <property type="entry name" value="PUA-like_sf"/>
</dbReference>
<dbReference type="GO" id="GO:0070042">
    <property type="term" value="F:rRNA (uridine-N3-)-methyltransferase activity"/>
    <property type="evidence" value="ECO:0007669"/>
    <property type="project" value="TreeGrafter"/>
</dbReference>
<comment type="catalytic activity">
    <reaction evidence="11 12">
        <text>uridine(1498) in 16S rRNA + S-adenosyl-L-methionine = N(3)-methyluridine(1498) in 16S rRNA + S-adenosyl-L-homocysteine + H(+)</text>
        <dbReference type="Rhea" id="RHEA:42920"/>
        <dbReference type="Rhea" id="RHEA-COMP:10283"/>
        <dbReference type="Rhea" id="RHEA-COMP:10284"/>
        <dbReference type="ChEBI" id="CHEBI:15378"/>
        <dbReference type="ChEBI" id="CHEBI:57856"/>
        <dbReference type="ChEBI" id="CHEBI:59789"/>
        <dbReference type="ChEBI" id="CHEBI:65315"/>
        <dbReference type="ChEBI" id="CHEBI:74502"/>
        <dbReference type="EC" id="2.1.1.193"/>
    </reaction>
</comment>
<evidence type="ECO:0000259" key="13">
    <source>
        <dbReference type="Pfam" id="PF04452"/>
    </source>
</evidence>
<evidence type="ECO:0000256" key="7">
    <source>
        <dbReference type="ARBA" id="ARBA00022603"/>
    </source>
</evidence>
<dbReference type="InterPro" id="IPR006700">
    <property type="entry name" value="RsmE"/>
</dbReference>
<protein>
    <recommendedName>
        <fullName evidence="4 12">Ribosomal RNA small subunit methyltransferase E</fullName>
        <ecNumber evidence="3 12">2.1.1.193</ecNumber>
    </recommendedName>
</protein>
<dbReference type="InterPro" id="IPR046886">
    <property type="entry name" value="RsmE_MTase_dom"/>
</dbReference>
<dbReference type="PIRSF" id="PIRSF015601">
    <property type="entry name" value="MTase_slr0722"/>
    <property type="match status" value="1"/>
</dbReference>
<evidence type="ECO:0000256" key="11">
    <source>
        <dbReference type="ARBA" id="ARBA00047944"/>
    </source>
</evidence>
<evidence type="ECO:0000256" key="2">
    <source>
        <dbReference type="ARBA" id="ARBA00005528"/>
    </source>
</evidence>
<comment type="caution">
    <text evidence="14">The sequence shown here is derived from an EMBL/GenBank/DDBJ whole genome shotgun (WGS) entry which is preliminary data.</text>
</comment>
<evidence type="ECO:0000256" key="5">
    <source>
        <dbReference type="ARBA" id="ARBA00022490"/>
    </source>
</evidence>
<evidence type="ECO:0000256" key="1">
    <source>
        <dbReference type="ARBA" id="ARBA00004496"/>
    </source>
</evidence>
<evidence type="ECO:0000313" key="14">
    <source>
        <dbReference type="EMBL" id="GGJ09324.1"/>
    </source>
</evidence>
<feature type="domain" description="Ribosomal RNA small subunit methyltransferase E methyltransferase" evidence="13">
    <location>
        <begin position="74"/>
        <end position="239"/>
    </location>
</feature>
<dbReference type="CDD" id="cd18084">
    <property type="entry name" value="RsmE-like"/>
    <property type="match status" value="1"/>
</dbReference>
<dbReference type="GO" id="GO:0070475">
    <property type="term" value="P:rRNA base methylation"/>
    <property type="evidence" value="ECO:0007669"/>
    <property type="project" value="TreeGrafter"/>
</dbReference>
<name>A0A917KEE0_9BACL</name>
<dbReference type="RefSeq" id="WP_188882559.1">
    <property type="nucleotide sequence ID" value="NZ_BMOY01000028.1"/>
</dbReference>
<proteinExistence type="inferred from homology"/>
<dbReference type="InterPro" id="IPR029026">
    <property type="entry name" value="tRNA_m1G_MTases_N"/>
</dbReference>
<dbReference type="EC" id="2.1.1.193" evidence="3 12"/>
<reference evidence="14" key="1">
    <citation type="journal article" date="2014" name="Int. J. Syst. Evol. Microbiol.">
        <title>Complete genome sequence of Corynebacterium casei LMG S-19264T (=DSM 44701T), isolated from a smear-ripened cheese.</title>
        <authorList>
            <consortium name="US DOE Joint Genome Institute (JGI-PGF)"/>
            <person name="Walter F."/>
            <person name="Albersmeier A."/>
            <person name="Kalinowski J."/>
            <person name="Ruckert C."/>
        </authorList>
    </citation>
    <scope>NUCLEOTIDE SEQUENCE</scope>
    <source>
        <strain evidence="14">JCM 18487</strain>
    </source>
</reference>
<evidence type="ECO:0000256" key="8">
    <source>
        <dbReference type="ARBA" id="ARBA00022679"/>
    </source>
</evidence>
<dbReference type="Proteomes" id="UP000637695">
    <property type="component" value="Unassembled WGS sequence"/>
</dbReference>
<evidence type="ECO:0000256" key="9">
    <source>
        <dbReference type="ARBA" id="ARBA00022691"/>
    </source>
</evidence>
<dbReference type="AlphaFoldDB" id="A0A917KEE0"/>
<accession>A0A917KEE0</accession>
<reference evidence="14" key="2">
    <citation type="submission" date="2020-09" db="EMBL/GenBank/DDBJ databases">
        <authorList>
            <person name="Sun Q."/>
            <person name="Ohkuma M."/>
        </authorList>
    </citation>
    <scope>NUCLEOTIDE SEQUENCE</scope>
    <source>
        <strain evidence="14">JCM 18487</strain>
    </source>
</reference>
<dbReference type="PANTHER" id="PTHR30027">
    <property type="entry name" value="RIBOSOMAL RNA SMALL SUBUNIT METHYLTRANSFERASE E"/>
    <property type="match status" value="1"/>
</dbReference>
<keyword evidence="6 12" id="KW-0698">rRNA processing</keyword>
<comment type="function">
    <text evidence="10 12">Specifically methylates the N3 position of the uracil ring of uridine 1498 (m3U1498) in 16S rRNA. Acts on the fully assembled 30S ribosomal subunit.</text>
</comment>
<dbReference type="Gene3D" id="3.40.1280.10">
    <property type="match status" value="1"/>
</dbReference>
<evidence type="ECO:0000313" key="15">
    <source>
        <dbReference type="Proteomes" id="UP000637695"/>
    </source>
</evidence>
<evidence type="ECO:0000256" key="12">
    <source>
        <dbReference type="PIRNR" id="PIRNR015601"/>
    </source>
</evidence>
<evidence type="ECO:0000256" key="4">
    <source>
        <dbReference type="ARBA" id="ARBA00013673"/>
    </source>
</evidence>
<sequence>MPRVFLPHALAPQAVVRLTGETGHHYARVLRVRSGETVPVAAAGGAWLCRVCAVDPRSGEVELVAESLLPESGPVHKVFLIQALPKGDKMDVIIQKATEIGVAGVLAFAAAHSVTKLSRDRAGAKVARWQRIAAEAASQSQRDEVPSVGFAHDAAEVSAWLAARGVARVWLLDEAEAANHLGRALRQSGPCVAALAVGPEGGWSAADRALFVERFSAQPVSLGRRILRTETAGPVAVALALYEWGDLA</sequence>